<dbReference type="Proteomes" id="UP001054945">
    <property type="component" value="Unassembled WGS sequence"/>
</dbReference>
<feature type="compositionally biased region" description="Pro residues" evidence="1">
    <location>
        <begin position="164"/>
        <end position="176"/>
    </location>
</feature>
<name>A0AAV4X7W5_CAEEX</name>
<comment type="caution">
    <text evidence="2">The sequence shown here is derived from an EMBL/GenBank/DDBJ whole genome shotgun (WGS) entry which is preliminary data.</text>
</comment>
<organism evidence="2 3">
    <name type="scientific">Caerostris extrusa</name>
    <name type="common">Bark spider</name>
    <name type="synonym">Caerostris bankana</name>
    <dbReference type="NCBI Taxonomy" id="172846"/>
    <lineage>
        <taxon>Eukaryota</taxon>
        <taxon>Metazoa</taxon>
        <taxon>Ecdysozoa</taxon>
        <taxon>Arthropoda</taxon>
        <taxon>Chelicerata</taxon>
        <taxon>Arachnida</taxon>
        <taxon>Araneae</taxon>
        <taxon>Araneomorphae</taxon>
        <taxon>Entelegynae</taxon>
        <taxon>Araneoidea</taxon>
        <taxon>Araneidae</taxon>
        <taxon>Caerostris</taxon>
    </lineage>
</organism>
<reference evidence="2 3" key="1">
    <citation type="submission" date="2021-06" db="EMBL/GenBank/DDBJ databases">
        <title>Caerostris extrusa draft genome.</title>
        <authorList>
            <person name="Kono N."/>
            <person name="Arakawa K."/>
        </authorList>
    </citation>
    <scope>NUCLEOTIDE SEQUENCE [LARGE SCALE GENOMIC DNA]</scope>
</reference>
<evidence type="ECO:0000313" key="2">
    <source>
        <dbReference type="EMBL" id="GIY90669.1"/>
    </source>
</evidence>
<evidence type="ECO:0000256" key="1">
    <source>
        <dbReference type="SAM" id="MobiDB-lite"/>
    </source>
</evidence>
<evidence type="ECO:0000313" key="3">
    <source>
        <dbReference type="Proteomes" id="UP001054945"/>
    </source>
</evidence>
<dbReference type="EMBL" id="BPLR01017338">
    <property type="protein sequence ID" value="GIY90669.1"/>
    <property type="molecule type" value="Genomic_DNA"/>
</dbReference>
<sequence length="204" mass="22396">MSPRDLRIAPKTNFCVAIPDTTNRKSLGFIVSVQLTIEIRESSGLYPIAVLYTDPHHRPFFSSPTLPEKDSIEQSSDDILEEFFHQPLPLPATEMQHSNLVLRYLSGPVGSITFKEMEHSLKHFVFWGAFCHVLLRASLEADSKKKADRFGVGWWDGDPWISEPQPPAPIGPPPTEAPASQTTSTLGGATPSGSPGPTTALHPE</sequence>
<dbReference type="AlphaFoldDB" id="A0AAV4X7W5"/>
<keyword evidence="3" id="KW-1185">Reference proteome</keyword>
<gene>
    <name evidence="2" type="primary">AVEN_91098_1</name>
    <name evidence="2" type="ORF">CEXT_794501</name>
</gene>
<feature type="compositionally biased region" description="Low complexity" evidence="1">
    <location>
        <begin position="177"/>
        <end position="204"/>
    </location>
</feature>
<protein>
    <submittedName>
        <fullName evidence="2">Uncharacterized protein</fullName>
    </submittedName>
</protein>
<feature type="region of interest" description="Disordered" evidence="1">
    <location>
        <begin position="157"/>
        <end position="204"/>
    </location>
</feature>
<proteinExistence type="predicted"/>
<accession>A0AAV4X7W5</accession>